<dbReference type="Gene3D" id="3.40.190.10">
    <property type="entry name" value="Periplasmic binding protein-like II"/>
    <property type="match status" value="1"/>
</dbReference>
<evidence type="ECO:0000256" key="2">
    <source>
        <dbReference type="SAM" id="SignalP"/>
    </source>
</evidence>
<dbReference type="PANTHER" id="PTHR42928:SF5">
    <property type="entry name" value="BLR1237 PROTEIN"/>
    <property type="match status" value="1"/>
</dbReference>
<evidence type="ECO:0000256" key="1">
    <source>
        <dbReference type="ARBA" id="ARBA00006987"/>
    </source>
</evidence>
<dbReference type="Gene3D" id="3.40.190.150">
    <property type="entry name" value="Bordetella uptake gene, domain 1"/>
    <property type="match status" value="1"/>
</dbReference>
<sequence>MSKARPVRRRVLPAFALLGLPEIARAQTFPQRPVRLVTPVPAGVGAEATLRLFADGLSRRLGQPVPVENRPGGDGVVAAMAFLGLNDDHKILASFAGPFTVNPFTIPNLPYRPEQFAALSTVAIDHIAIAAAPTLPITDLAQMVDTAGREALAWASSPGGIAIAFAGFLAGQGIALTRVQYRAVPEMLNDLSEGRLQIAVMPLATALPQARAGRLKLLAVTNATRSPAAPDLATAAEQGFRDYVFEGFVGVFADARQSASVREALEDAARAAVADAAFAERVRAAGQLPFAGGAGDLAARIAAQRALVEAGLRHLPPGG</sequence>
<feature type="chain" id="PRO_5020651212" evidence="2">
    <location>
        <begin position="27"/>
        <end position="319"/>
    </location>
</feature>
<dbReference type="SUPFAM" id="SSF53850">
    <property type="entry name" value="Periplasmic binding protein-like II"/>
    <property type="match status" value="1"/>
</dbReference>
<reference evidence="3 4" key="1">
    <citation type="submission" date="2019-03" db="EMBL/GenBank/DDBJ databases">
        <title>Paracraurococcus aquatilis NE82 genome sequence.</title>
        <authorList>
            <person name="Zhao Y."/>
            <person name="Du Z."/>
        </authorList>
    </citation>
    <scope>NUCLEOTIDE SEQUENCE [LARGE SCALE GENOMIC DNA]</scope>
    <source>
        <strain evidence="3 4">NE82</strain>
    </source>
</reference>
<dbReference type="Pfam" id="PF03401">
    <property type="entry name" value="TctC"/>
    <property type="match status" value="1"/>
</dbReference>
<dbReference type="PANTHER" id="PTHR42928">
    <property type="entry name" value="TRICARBOXYLATE-BINDING PROTEIN"/>
    <property type="match status" value="1"/>
</dbReference>
<dbReference type="OrthoDB" id="7263751at2"/>
<dbReference type="Proteomes" id="UP000295023">
    <property type="component" value="Unassembled WGS sequence"/>
</dbReference>
<dbReference type="RefSeq" id="WP_132286592.1">
    <property type="nucleotide sequence ID" value="NZ_SKBM01000006.1"/>
</dbReference>
<dbReference type="InterPro" id="IPR042100">
    <property type="entry name" value="Bug_dom1"/>
</dbReference>
<evidence type="ECO:0000313" key="3">
    <source>
        <dbReference type="EMBL" id="TCZ63870.1"/>
    </source>
</evidence>
<accession>A0A4R4DUB3</accession>
<keyword evidence="2" id="KW-0732">Signal</keyword>
<comment type="similarity">
    <text evidence="1">Belongs to the UPF0065 (bug) family.</text>
</comment>
<dbReference type="EMBL" id="SKBM01000006">
    <property type="protein sequence ID" value="TCZ63870.1"/>
    <property type="molecule type" value="Genomic_DNA"/>
</dbReference>
<feature type="signal peptide" evidence="2">
    <location>
        <begin position="1"/>
        <end position="26"/>
    </location>
</feature>
<proteinExistence type="inferred from homology"/>
<name>A0A4R4DUB3_9PROT</name>
<protein>
    <submittedName>
        <fullName evidence="3">Tripartite tricarboxylate transporter substrate binding protein</fullName>
    </submittedName>
</protein>
<gene>
    <name evidence="3" type="ORF">EXY23_07725</name>
</gene>
<comment type="caution">
    <text evidence="3">The sequence shown here is derived from an EMBL/GenBank/DDBJ whole genome shotgun (WGS) entry which is preliminary data.</text>
</comment>
<dbReference type="CDD" id="cd07012">
    <property type="entry name" value="PBP2_Bug_TTT"/>
    <property type="match status" value="1"/>
</dbReference>
<evidence type="ECO:0000313" key="4">
    <source>
        <dbReference type="Proteomes" id="UP000295023"/>
    </source>
</evidence>
<organism evidence="3 4">
    <name type="scientific">Roseicella aquatilis</name>
    <dbReference type="NCBI Taxonomy" id="2527868"/>
    <lineage>
        <taxon>Bacteria</taxon>
        <taxon>Pseudomonadati</taxon>
        <taxon>Pseudomonadota</taxon>
        <taxon>Alphaproteobacteria</taxon>
        <taxon>Acetobacterales</taxon>
        <taxon>Roseomonadaceae</taxon>
        <taxon>Roseicella</taxon>
    </lineage>
</organism>
<dbReference type="InterPro" id="IPR005064">
    <property type="entry name" value="BUG"/>
</dbReference>
<keyword evidence="4" id="KW-1185">Reference proteome</keyword>
<dbReference type="AlphaFoldDB" id="A0A4R4DUB3"/>